<dbReference type="Proteomes" id="UP000663292">
    <property type="component" value="Chromosome"/>
</dbReference>
<gene>
    <name evidence="2" type="ORF">HSEST_1597</name>
</gene>
<name>A0A897NUC5_9EURY</name>
<evidence type="ECO:0000256" key="1">
    <source>
        <dbReference type="SAM" id="Phobius"/>
    </source>
</evidence>
<protein>
    <submittedName>
        <fullName evidence="2">Putative pilin/flagellin</fullName>
    </submittedName>
</protein>
<accession>A0A897NUC5</accession>
<dbReference type="Pfam" id="PF23960">
    <property type="entry name" value="DUF7289"/>
    <property type="match status" value="1"/>
</dbReference>
<keyword evidence="1" id="KW-0472">Membrane</keyword>
<reference evidence="2 3" key="1">
    <citation type="submission" date="2020-11" db="EMBL/GenBank/DDBJ databases">
        <title>Carbohydrate-dependent, anaerobic sulfur respiration: A novel catabolism in halophilic archaea.</title>
        <authorList>
            <person name="Sorokin D.Y."/>
            <person name="Messina E."/>
            <person name="Smedile F."/>
            <person name="La Cono V."/>
            <person name="Hallsworth J.E."/>
            <person name="Yakimov M.M."/>
        </authorList>
    </citation>
    <scope>NUCLEOTIDE SEQUENCE [LARGE SCALE GENOMIC DNA]</scope>
    <source>
        <strain evidence="2 3">HSR-Est</strain>
    </source>
</reference>
<sequence>MMNERAVSEVIGFALVFGLIVSTVAIVSVVGFDELEDTRDQEELNNAERAFDVLADNMADIHDSGAPSRATEMNLQSARLQVGQSVTINVTGVNQSGASFPVTFTSQPIVYASGDARLVYSGGAVFRTQDGNGLLLNEPPFLIDSGRVVIPVVQLQHDGEVTSTSGSTVRIRAENSQRQPIHGFAESPTNYERIVVNITAPSPRSGLWMDYLQSQDGVTDCEQPRSDNVRCTIDDPQSVFVSRTLISYAFES</sequence>
<keyword evidence="1" id="KW-0812">Transmembrane</keyword>
<organism evidence="2 3">
    <name type="scientific">Halapricum desulfuricans</name>
    <dbReference type="NCBI Taxonomy" id="2841257"/>
    <lineage>
        <taxon>Archaea</taxon>
        <taxon>Methanobacteriati</taxon>
        <taxon>Methanobacteriota</taxon>
        <taxon>Stenosarchaea group</taxon>
        <taxon>Halobacteria</taxon>
        <taxon>Halobacteriales</taxon>
        <taxon>Haloarculaceae</taxon>
        <taxon>Halapricum</taxon>
    </lineage>
</organism>
<feature type="transmembrane region" description="Helical" evidence="1">
    <location>
        <begin position="12"/>
        <end position="32"/>
    </location>
</feature>
<evidence type="ECO:0000313" key="3">
    <source>
        <dbReference type="Proteomes" id="UP000663292"/>
    </source>
</evidence>
<evidence type="ECO:0000313" key="2">
    <source>
        <dbReference type="EMBL" id="QSG15125.1"/>
    </source>
</evidence>
<keyword evidence="2" id="KW-0969">Cilium</keyword>
<keyword evidence="2" id="KW-0966">Cell projection</keyword>
<keyword evidence="3" id="KW-1185">Reference proteome</keyword>
<dbReference type="AlphaFoldDB" id="A0A897NUC5"/>
<proteinExistence type="predicted"/>
<dbReference type="InterPro" id="IPR055713">
    <property type="entry name" value="DUF7289"/>
</dbReference>
<dbReference type="EMBL" id="CP064791">
    <property type="protein sequence ID" value="QSG15125.1"/>
    <property type="molecule type" value="Genomic_DNA"/>
</dbReference>
<keyword evidence="1" id="KW-1133">Transmembrane helix</keyword>
<keyword evidence="2" id="KW-0282">Flagellum</keyword>